<dbReference type="InterPro" id="IPR001647">
    <property type="entry name" value="HTH_TetR"/>
</dbReference>
<feature type="domain" description="HTH tetR-type" evidence="4">
    <location>
        <begin position="20"/>
        <end position="64"/>
    </location>
</feature>
<evidence type="ECO:0000313" key="7">
    <source>
        <dbReference type="Proteomes" id="UP000504882"/>
    </source>
</evidence>
<dbReference type="Gene3D" id="1.10.357.10">
    <property type="entry name" value="Tetracycline Repressor, domain 2"/>
    <property type="match status" value="1"/>
</dbReference>
<dbReference type="SUPFAM" id="SSF46689">
    <property type="entry name" value="Homeodomain-like"/>
    <property type="match status" value="1"/>
</dbReference>
<protein>
    <submittedName>
        <fullName evidence="6">TetR/AcrR family transcriptional regulator</fullName>
    </submittedName>
</protein>
<dbReference type="InterPro" id="IPR050109">
    <property type="entry name" value="HTH-type_TetR-like_transc_reg"/>
</dbReference>
<evidence type="ECO:0000256" key="3">
    <source>
        <dbReference type="ARBA" id="ARBA00023163"/>
    </source>
</evidence>
<dbReference type="InterPro" id="IPR036271">
    <property type="entry name" value="Tet_transcr_reg_TetR-rel_C_sf"/>
</dbReference>
<dbReference type="PANTHER" id="PTHR30055">
    <property type="entry name" value="HTH-TYPE TRANSCRIPTIONAL REGULATOR RUTR"/>
    <property type="match status" value="1"/>
</dbReference>
<dbReference type="Proteomes" id="UP000504882">
    <property type="component" value="Unassembled WGS sequence"/>
</dbReference>
<dbReference type="Pfam" id="PF13305">
    <property type="entry name" value="TetR_C_33"/>
    <property type="match status" value="1"/>
</dbReference>
<evidence type="ECO:0000259" key="5">
    <source>
        <dbReference type="Pfam" id="PF13305"/>
    </source>
</evidence>
<organism evidence="6 7">
    <name type="scientific">Occultella glacieicola</name>
    <dbReference type="NCBI Taxonomy" id="2518684"/>
    <lineage>
        <taxon>Bacteria</taxon>
        <taxon>Bacillati</taxon>
        <taxon>Actinomycetota</taxon>
        <taxon>Actinomycetes</taxon>
        <taxon>Micrococcales</taxon>
        <taxon>Ruaniaceae</taxon>
        <taxon>Occultella</taxon>
    </lineage>
</organism>
<dbReference type="InterPro" id="IPR025996">
    <property type="entry name" value="MT1864/Rv1816-like_C"/>
</dbReference>
<dbReference type="EMBL" id="SMNA01000004">
    <property type="protein sequence ID" value="TDE94875.1"/>
    <property type="molecule type" value="Genomic_DNA"/>
</dbReference>
<comment type="caution">
    <text evidence="6">The sequence shown here is derived from an EMBL/GenBank/DDBJ whole genome shotgun (WGS) entry which is preliminary data.</text>
</comment>
<dbReference type="Pfam" id="PF00440">
    <property type="entry name" value="TetR_N"/>
    <property type="match status" value="1"/>
</dbReference>
<proteinExistence type="predicted"/>
<keyword evidence="1" id="KW-0805">Transcription regulation</keyword>
<gene>
    <name evidence="6" type="ORF">EXU48_08785</name>
</gene>
<evidence type="ECO:0000256" key="2">
    <source>
        <dbReference type="ARBA" id="ARBA00023125"/>
    </source>
</evidence>
<evidence type="ECO:0000313" key="6">
    <source>
        <dbReference type="EMBL" id="TDE94875.1"/>
    </source>
</evidence>
<dbReference type="Gene3D" id="1.10.10.60">
    <property type="entry name" value="Homeodomain-like"/>
    <property type="match status" value="1"/>
</dbReference>
<dbReference type="PANTHER" id="PTHR30055:SF234">
    <property type="entry name" value="HTH-TYPE TRANSCRIPTIONAL REGULATOR BETI"/>
    <property type="match status" value="1"/>
</dbReference>
<accession>A0ABY2E4C1</accession>
<name>A0ABY2E4C1_9MICO</name>
<feature type="domain" description="HTH-type transcriptional regulator MT1864/Rv1816-like C-terminal" evidence="5">
    <location>
        <begin position="97"/>
        <end position="195"/>
    </location>
</feature>
<evidence type="ECO:0000259" key="4">
    <source>
        <dbReference type="Pfam" id="PF00440"/>
    </source>
</evidence>
<dbReference type="InterPro" id="IPR009057">
    <property type="entry name" value="Homeodomain-like_sf"/>
</dbReference>
<reference evidence="6 7" key="1">
    <citation type="submission" date="2019-03" db="EMBL/GenBank/DDBJ databases">
        <title>Genomic features of bacteria from cold environments.</title>
        <authorList>
            <person name="Shen L."/>
        </authorList>
    </citation>
    <scope>NUCLEOTIDE SEQUENCE [LARGE SCALE GENOMIC DNA]</scope>
    <source>
        <strain evidence="7">T3246-1</strain>
    </source>
</reference>
<keyword evidence="3" id="KW-0804">Transcription</keyword>
<keyword evidence="2" id="KW-0238">DNA-binding</keyword>
<evidence type="ECO:0000256" key="1">
    <source>
        <dbReference type="ARBA" id="ARBA00023015"/>
    </source>
</evidence>
<keyword evidence="7" id="KW-1185">Reference proteome</keyword>
<dbReference type="RefSeq" id="WP_133107285.1">
    <property type="nucleotide sequence ID" value="NZ_SMNA01000004.1"/>
</dbReference>
<sequence length="201" mass="21350">MTSSSASHKARRLAEREARIVAAARALAEEHGWEAVTTRRLADAIGYSQPVLYSHFPGGMSEIVTAVALVGFDELARAMSGTGVGDPSESGAGADGLRAIVTAYLGYAERHPATYEAMFRLPIGAPFASEQTPRSMRVAFDALVEVLRSQERPPEDPATAAEVLWGAVHGVATLGSAARLSPGNEDRRVEELVRRYAGGSE</sequence>
<dbReference type="SUPFAM" id="SSF48498">
    <property type="entry name" value="Tetracyclin repressor-like, C-terminal domain"/>
    <property type="match status" value="1"/>
</dbReference>